<proteinExistence type="predicted"/>
<comment type="caution">
    <text evidence="1">The sequence shown here is derived from an EMBL/GenBank/DDBJ whole genome shotgun (WGS) entry which is preliminary data.</text>
</comment>
<organism evidence="1 2">
    <name type="scientific">Reticulomyxa filosa</name>
    <dbReference type="NCBI Taxonomy" id="46433"/>
    <lineage>
        <taxon>Eukaryota</taxon>
        <taxon>Sar</taxon>
        <taxon>Rhizaria</taxon>
        <taxon>Retaria</taxon>
        <taxon>Foraminifera</taxon>
        <taxon>Monothalamids</taxon>
        <taxon>Reticulomyxidae</taxon>
        <taxon>Reticulomyxa</taxon>
    </lineage>
</organism>
<dbReference type="EMBL" id="ASPP01020326">
    <property type="protein sequence ID" value="ETO13916.1"/>
    <property type="molecule type" value="Genomic_DNA"/>
</dbReference>
<evidence type="ECO:0000313" key="2">
    <source>
        <dbReference type="Proteomes" id="UP000023152"/>
    </source>
</evidence>
<reference evidence="1 2" key="1">
    <citation type="journal article" date="2013" name="Curr. Biol.">
        <title>The Genome of the Foraminiferan Reticulomyxa filosa.</title>
        <authorList>
            <person name="Glockner G."/>
            <person name="Hulsmann N."/>
            <person name="Schleicher M."/>
            <person name="Noegel A.A."/>
            <person name="Eichinger L."/>
            <person name="Gallinger C."/>
            <person name="Pawlowski J."/>
            <person name="Sierra R."/>
            <person name="Euteneuer U."/>
            <person name="Pillet L."/>
            <person name="Moustafa A."/>
            <person name="Platzer M."/>
            <person name="Groth M."/>
            <person name="Szafranski K."/>
            <person name="Schliwa M."/>
        </authorList>
    </citation>
    <scope>NUCLEOTIDE SEQUENCE [LARGE SCALE GENOMIC DNA]</scope>
</reference>
<dbReference type="AlphaFoldDB" id="X6MJW0"/>
<gene>
    <name evidence="1" type="ORF">RFI_23452</name>
</gene>
<accession>X6MJW0</accession>
<keyword evidence="2" id="KW-1185">Reference proteome</keyword>
<dbReference type="Proteomes" id="UP000023152">
    <property type="component" value="Unassembled WGS sequence"/>
</dbReference>
<sequence>MLREKRLKDEDVKAILIGVNQVKINSVFMAIYKQQMHNLSKIRNEIQKCVKNNSNGHQQHPNLQK</sequence>
<protein>
    <submittedName>
        <fullName evidence="1">Uncharacterized protein</fullName>
    </submittedName>
</protein>
<evidence type="ECO:0000313" key="1">
    <source>
        <dbReference type="EMBL" id="ETO13916.1"/>
    </source>
</evidence>
<name>X6MJW0_RETFI</name>